<keyword evidence="1" id="KW-0472">Membrane</keyword>
<dbReference type="Proteomes" id="UP000077868">
    <property type="component" value="Chromosome"/>
</dbReference>
<evidence type="ECO:0000313" key="2">
    <source>
        <dbReference type="EMBL" id="ANH40475.1"/>
    </source>
</evidence>
<keyword evidence="1" id="KW-0812">Transmembrane</keyword>
<proteinExistence type="predicted"/>
<evidence type="ECO:0000313" key="3">
    <source>
        <dbReference type="Proteomes" id="UP000077868"/>
    </source>
</evidence>
<keyword evidence="1" id="KW-1133">Transmembrane helix</keyword>
<gene>
    <name evidence="2" type="ORF">I601_4079</name>
</gene>
<dbReference type="PATRIC" id="fig|1300347.3.peg.4085"/>
<sequence length="158" mass="17513">MTDGRDHVRRSKRYPWSATDHGYPFYGRWDFWAGTLLTVLVVGALTVALVPSDPARIAVALVGVAVGCESSRAALGVFRSDREHRARIAEAMSEETGAAITVDQLASLYGRLHRDSGDIHRKTPKRATESRTEPDGSTLELTMFRDETVTAVWTRTPR</sequence>
<dbReference type="AlphaFoldDB" id="A0A1A9GSL5"/>
<evidence type="ECO:0000256" key="1">
    <source>
        <dbReference type="SAM" id="Phobius"/>
    </source>
</evidence>
<feature type="transmembrane region" description="Helical" evidence="1">
    <location>
        <begin position="31"/>
        <end position="51"/>
    </location>
</feature>
<dbReference type="KEGG" id="ndk:I601_4079"/>
<protein>
    <submittedName>
        <fullName evidence="2">Uncharacterized protein</fullName>
    </submittedName>
</protein>
<dbReference type="RefSeq" id="WP_068113810.1">
    <property type="nucleotide sequence ID" value="NZ_CP015079.1"/>
</dbReference>
<organism evidence="2 3">
    <name type="scientific">Nocardioides dokdonensis FR1436</name>
    <dbReference type="NCBI Taxonomy" id="1300347"/>
    <lineage>
        <taxon>Bacteria</taxon>
        <taxon>Bacillati</taxon>
        <taxon>Actinomycetota</taxon>
        <taxon>Actinomycetes</taxon>
        <taxon>Propionibacteriales</taxon>
        <taxon>Nocardioidaceae</taxon>
        <taxon>Nocardioides</taxon>
    </lineage>
</organism>
<accession>A0A1A9GSL5</accession>
<name>A0A1A9GSL5_9ACTN</name>
<keyword evidence="3" id="KW-1185">Reference proteome</keyword>
<dbReference type="EMBL" id="CP015079">
    <property type="protein sequence ID" value="ANH40475.1"/>
    <property type="molecule type" value="Genomic_DNA"/>
</dbReference>
<reference evidence="2 3" key="1">
    <citation type="submission" date="2016-03" db="EMBL/GenBank/DDBJ databases">
        <title>Complete genome sequence of a soil Actinobacterium, Nocardioides dokdonensis FR1436.</title>
        <authorList>
            <person name="Kwon S.-K."/>
            <person name="Kim K."/>
            <person name="Kim J.F."/>
        </authorList>
    </citation>
    <scope>NUCLEOTIDE SEQUENCE [LARGE SCALE GENOMIC DNA]</scope>
    <source>
        <strain evidence="2 3">FR1436</strain>
    </source>
</reference>